<reference evidence="2" key="1">
    <citation type="submission" date="2014-09" db="EMBL/GenBank/DDBJ databases">
        <authorList>
            <person name="Magalhaes I.L.F."/>
            <person name="Oliveira U."/>
            <person name="Santos F.R."/>
            <person name="Vidigal T.H.D.A."/>
            <person name="Brescovit A.D."/>
            <person name="Santos A.J."/>
        </authorList>
    </citation>
    <scope>NUCLEOTIDE SEQUENCE</scope>
    <source>
        <tissue evidence="2">Shoot tissue taken approximately 20 cm above the soil surface</tissue>
    </source>
</reference>
<dbReference type="EMBL" id="GBRH01243143">
    <property type="protein sequence ID" value="JAD54752.1"/>
    <property type="molecule type" value="Transcribed_RNA"/>
</dbReference>
<sequence>MKDSATITSPWGGARGGAIHRRGAQERWVHGGAPCSGRQAKPKIWRG</sequence>
<organism evidence="2">
    <name type="scientific">Arundo donax</name>
    <name type="common">Giant reed</name>
    <name type="synonym">Donax arundinaceus</name>
    <dbReference type="NCBI Taxonomy" id="35708"/>
    <lineage>
        <taxon>Eukaryota</taxon>
        <taxon>Viridiplantae</taxon>
        <taxon>Streptophyta</taxon>
        <taxon>Embryophyta</taxon>
        <taxon>Tracheophyta</taxon>
        <taxon>Spermatophyta</taxon>
        <taxon>Magnoliopsida</taxon>
        <taxon>Liliopsida</taxon>
        <taxon>Poales</taxon>
        <taxon>Poaceae</taxon>
        <taxon>PACMAD clade</taxon>
        <taxon>Arundinoideae</taxon>
        <taxon>Arundineae</taxon>
        <taxon>Arundo</taxon>
    </lineage>
</organism>
<feature type="region of interest" description="Disordered" evidence="1">
    <location>
        <begin position="25"/>
        <end position="47"/>
    </location>
</feature>
<dbReference type="AlphaFoldDB" id="A0A0A9B611"/>
<reference evidence="2" key="2">
    <citation type="journal article" date="2015" name="Data Brief">
        <title>Shoot transcriptome of the giant reed, Arundo donax.</title>
        <authorList>
            <person name="Barrero R.A."/>
            <person name="Guerrero F.D."/>
            <person name="Moolhuijzen P."/>
            <person name="Goolsby J.A."/>
            <person name="Tidwell J."/>
            <person name="Bellgard S.E."/>
            <person name="Bellgard M.I."/>
        </authorList>
    </citation>
    <scope>NUCLEOTIDE SEQUENCE</scope>
    <source>
        <tissue evidence="2">Shoot tissue taken approximately 20 cm above the soil surface</tissue>
    </source>
</reference>
<protein>
    <submittedName>
        <fullName evidence="2">Uncharacterized protein</fullName>
    </submittedName>
</protein>
<name>A0A0A9B611_ARUDO</name>
<evidence type="ECO:0000313" key="2">
    <source>
        <dbReference type="EMBL" id="JAD54752.1"/>
    </source>
</evidence>
<accession>A0A0A9B611</accession>
<proteinExistence type="predicted"/>
<evidence type="ECO:0000256" key="1">
    <source>
        <dbReference type="SAM" id="MobiDB-lite"/>
    </source>
</evidence>